<dbReference type="Proteomes" id="UP001231649">
    <property type="component" value="Chromosome 2"/>
</dbReference>
<gene>
    <name evidence="1" type="ORF">PYW08_007255</name>
</gene>
<keyword evidence="2" id="KW-1185">Reference proteome</keyword>
<name>A0ACC2RBA6_9NEOP</name>
<sequence length="675" mass="75696">MSQTDSKMEVNPDLVRERAKCNFNTLELTHIIDGGEENTLQRKKIENIALNSGAWKDTVGEEHMSHKEKYENSVRKSVIYGSIMKNELAELSGLEEFGANFLAVRRTGNAFFKEVTPVFQHFGQFIPTILGQCTPEQQSYWLPRALDMNILGTYAQTELGHGTFIRGLETTATYDPETEEFVLHSPTLSSYKWWAGGLGKTVNYCIVIAQLYTKGECHGTHLFIVQVRDEETHMPLPGIKVGEIGPKMGYNTGDNGFLGFDKHRIPREHLMMKHAQVLKDGTYVKVARHGKLSYGTMVFIRVVLVSDAAFYLSKACTIAVRYSAIRRQSKPRPDEIEAQILDYATQQHKLFIAIATAHALQFCSKWLWQSYTALLAQMKGGNTDSLPELHALSSGMKAISASDSAQLIEQCRLACGGHGYMMASGIPHLYTYVTATRTFEGDYTVLMLQTARFLVKAYKQAEASQPLTPTVSYLAHAFSGSKATWDSRPDGIIRSFQAVAAGKIAASVRNIRKRLQAGLSEIDAWELSTIQLVAAAEAHCRAVIADTYRKEIVRLTANSSPNVKVVMDQLTTLYLYYWALEKTGDLLIYTSVSEMDLVDLQEAYEELLQKIRPNAVGLVDAFDLRDEILHSTLGSYDGRVYERLMEEALKSPMNKEPVNEAHFKYIKPFMLKGKL</sequence>
<evidence type="ECO:0000313" key="2">
    <source>
        <dbReference type="Proteomes" id="UP001231649"/>
    </source>
</evidence>
<proteinExistence type="predicted"/>
<accession>A0ACC2RBA6</accession>
<comment type="caution">
    <text evidence="1">The sequence shown here is derived from an EMBL/GenBank/DDBJ whole genome shotgun (WGS) entry which is preliminary data.</text>
</comment>
<reference evidence="1" key="1">
    <citation type="submission" date="2023-03" db="EMBL/GenBank/DDBJ databases">
        <title>Chromosome-level genomes of two armyworms, Mythimna separata and Mythimna loreyi, provide insights into the biosynthesis and reception of sex pheromones.</title>
        <authorList>
            <person name="Zhao H."/>
        </authorList>
    </citation>
    <scope>NUCLEOTIDE SEQUENCE</scope>
    <source>
        <strain evidence="1">BeijingLab</strain>
    </source>
</reference>
<evidence type="ECO:0000313" key="1">
    <source>
        <dbReference type="EMBL" id="KAJ8736599.1"/>
    </source>
</evidence>
<dbReference type="EMBL" id="CM056778">
    <property type="protein sequence ID" value="KAJ8736599.1"/>
    <property type="molecule type" value="Genomic_DNA"/>
</dbReference>
<organism evidence="1 2">
    <name type="scientific">Mythimna loreyi</name>
    <dbReference type="NCBI Taxonomy" id="667449"/>
    <lineage>
        <taxon>Eukaryota</taxon>
        <taxon>Metazoa</taxon>
        <taxon>Ecdysozoa</taxon>
        <taxon>Arthropoda</taxon>
        <taxon>Hexapoda</taxon>
        <taxon>Insecta</taxon>
        <taxon>Pterygota</taxon>
        <taxon>Neoptera</taxon>
        <taxon>Endopterygota</taxon>
        <taxon>Lepidoptera</taxon>
        <taxon>Glossata</taxon>
        <taxon>Ditrysia</taxon>
        <taxon>Noctuoidea</taxon>
        <taxon>Noctuidae</taxon>
        <taxon>Noctuinae</taxon>
        <taxon>Hadenini</taxon>
        <taxon>Mythimna</taxon>
    </lineage>
</organism>
<protein>
    <submittedName>
        <fullName evidence="1">Uncharacterized protein</fullName>
    </submittedName>
</protein>